<dbReference type="Proteomes" id="UP000324705">
    <property type="component" value="Chromosome 6B"/>
</dbReference>
<dbReference type="Pfam" id="PF00560">
    <property type="entry name" value="LRR_1"/>
    <property type="match status" value="6"/>
</dbReference>
<keyword evidence="8 12" id="KW-1133">Transmembrane helix</keyword>
<evidence type="ECO:0000256" key="2">
    <source>
        <dbReference type="ARBA" id="ARBA00009592"/>
    </source>
</evidence>
<evidence type="ECO:0000256" key="10">
    <source>
        <dbReference type="ARBA" id="ARBA00023170"/>
    </source>
</evidence>
<evidence type="ECO:0000259" key="13">
    <source>
        <dbReference type="Pfam" id="PF23598"/>
    </source>
</evidence>
<dbReference type="Gene3D" id="3.80.10.10">
    <property type="entry name" value="Ribonuclease Inhibitor"/>
    <property type="match status" value="4"/>
</dbReference>
<evidence type="ECO:0000256" key="3">
    <source>
        <dbReference type="ARBA" id="ARBA00022475"/>
    </source>
</evidence>
<dbReference type="InterPro" id="IPR003591">
    <property type="entry name" value="Leu-rich_rpt_typical-subtyp"/>
</dbReference>
<evidence type="ECO:0000256" key="7">
    <source>
        <dbReference type="ARBA" id="ARBA00022737"/>
    </source>
</evidence>
<dbReference type="EMBL" id="LT934122">
    <property type="protein sequence ID" value="VAI63990.1"/>
    <property type="molecule type" value="Genomic_DNA"/>
</dbReference>
<keyword evidence="10" id="KW-0675">Receptor</keyword>
<evidence type="ECO:0000256" key="6">
    <source>
        <dbReference type="ARBA" id="ARBA00022729"/>
    </source>
</evidence>
<accession>A0A9R0YZX0</accession>
<evidence type="ECO:0000256" key="1">
    <source>
        <dbReference type="ARBA" id="ARBA00004251"/>
    </source>
</evidence>
<evidence type="ECO:0000256" key="11">
    <source>
        <dbReference type="ARBA" id="ARBA00023180"/>
    </source>
</evidence>
<proteinExistence type="inferred from homology"/>
<evidence type="ECO:0000256" key="12">
    <source>
        <dbReference type="SAM" id="Phobius"/>
    </source>
</evidence>
<evidence type="ECO:0000313" key="14">
    <source>
        <dbReference type="EMBL" id="VAI63990.1"/>
    </source>
</evidence>
<dbReference type="OMA" id="LRKNCAM"/>
<sequence length="836" mass="93248">MSSSLAALQQLRYLDLSCNFFNYTNIPVSVGSLENLRYLNLSSSQFSGRIPSQLGNLSNLKYLDVSGNDLQAVDVAWLSRLSLLSNLDMTKVDLSHVRGWVHMVSMLASLKMLRLAHCGLTSTMPATSKSNLTHLQVLDISGNMFNTSLEHNWFGDLTSLEELYLSSCDWHGSIPDELGNMTSLQVIDFSFNDLVRLIPSNLEKLCNLEVLHFDESNINASIGEFMDGLPRCSLSTIRVLSMDNTSMTGKLPIWIGNMTSLSFLSARYNMITGTVPLGIGALGNLTVLDLSYNKLNGVLIKEHFSGLLNLEDLDLSFNSLKMDIEPNWVPPFRLKYLWLQSCRVGPRFPEWLRWQTDIDDLRLGNTGLDDVIPDWFWVTFSRASYLDASGNKLHGSLPANLQHMSAETIYLGSNQLTGQVPWLPINIIYLDLSSNSFSGPLPSELKAPQLELLLLANNQITGTIPSSICQLTGLGRLDLSGNNLTGDAMQCWKESDNSSSMDQFGSGLYSLALSNNDISGVFPKFLQWASELEFLDLSYNRFVGTLPKWLPEKMPELEVLMVRSNMFSGHIPKDLPCLESLHYLDIGHNNISGTIPWPLSNLKAMRVRSQYMEDYEVEQIIPITTKGQTRYYTSEVYGLLVNIDLSCNSLTGQIPEEISLLIGLTSLNLSSNQLVGKIPNQIGHLKYLESLDLSYNELSGEIPSSLSDLTYLSYLNLSYNNLSGAIPSGPQLQALDNQIDIYIGNPGLCGHPLSKNCSTLDAEQSIHEDANHVASLYLGMSIGFVVGLWTVFCTVLMRRAWVIAYFQIIDKLYDEVYVWVFIAWARLTKKTRDDAA</sequence>
<gene>
    <name evidence="14" type="ORF">TRITD_6Bv1G228230</name>
</gene>
<dbReference type="SUPFAM" id="SSF52058">
    <property type="entry name" value="L domain-like"/>
    <property type="match status" value="2"/>
</dbReference>
<organism evidence="14 15">
    <name type="scientific">Triticum turgidum subsp. durum</name>
    <name type="common">Durum wheat</name>
    <name type="synonym">Triticum durum</name>
    <dbReference type="NCBI Taxonomy" id="4567"/>
    <lineage>
        <taxon>Eukaryota</taxon>
        <taxon>Viridiplantae</taxon>
        <taxon>Streptophyta</taxon>
        <taxon>Embryophyta</taxon>
        <taxon>Tracheophyta</taxon>
        <taxon>Spermatophyta</taxon>
        <taxon>Magnoliopsida</taxon>
        <taxon>Liliopsida</taxon>
        <taxon>Poales</taxon>
        <taxon>Poaceae</taxon>
        <taxon>BOP clade</taxon>
        <taxon>Pooideae</taxon>
        <taxon>Triticodae</taxon>
        <taxon>Triticeae</taxon>
        <taxon>Triticinae</taxon>
        <taxon>Triticum</taxon>
    </lineage>
</organism>
<reference evidence="14 15" key="1">
    <citation type="submission" date="2017-09" db="EMBL/GenBank/DDBJ databases">
        <authorList>
            <consortium name="International Durum Wheat Genome Sequencing Consortium (IDWGSC)"/>
            <person name="Milanesi L."/>
        </authorList>
    </citation>
    <scope>NUCLEOTIDE SEQUENCE [LARGE SCALE GENOMIC DNA]</scope>
    <source>
        <strain evidence="15">cv. Svevo</strain>
    </source>
</reference>
<keyword evidence="5 12" id="KW-0812">Transmembrane</keyword>
<evidence type="ECO:0000256" key="8">
    <source>
        <dbReference type="ARBA" id="ARBA00022989"/>
    </source>
</evidence>
<evidence type="ECO:0000313" key="15">
    <source>
        <dbReference type="Proteomes" id="UP000324705"/>
    </source>
</evidence>
<dbReference type="FunFam" id="3.80.10.10:FF:000041">
    <property type="entry name" value="LRR receptor-like serine/threonine-protein kinase ERECTA"/>
    <property type="match status" value="1"/>
</dbReference>
<dbReference type="InterPro" id="IPR055414">
    <property type="entry name" value="LRR_R13L4/SHOC2-like"/>
</dbReference>
<dbReference type="FunFam" id="3.80.10.10:FF:000649">
    <property type="entry name" value="Leucine Rich Repeat family protein"/>
    <property type="match status" value="1"/>
</dbReference>
<dbReference type="PANTHER" id="PTHR48063:SF11">
    <property type="entry name" value="LEUCINE-RICH REPEAT-CONTAINING N-TERMINAL PLANT-TYPE DOMAIN-CONTAINING PROTEIN"/>
    <property type="match status" value="1"/>
</dbReference>
<comment type="similarity">
    <text evidence="2">Belongs to the RLP family.</text>
</comment>
<dbReference type="Gramene" id="TRITD6Bv1G228230.1">
    <property type="protein sequence ID" value="TRITD6Bv1G228230.1"/>
    <property type="gene ID" value="TRITD6Bv1G228230"/>
</dbReference>
<dbReference type="SMART" id="SM00365">
    <property type="entry name" value="LRR_SD22"/>
    <property type="match status" value="5"/>
</dbReference>
<keyword evidence="11" id="KW-0325">Glycoprotein</keyword>
<feature type="transmembrane region" description="Helical" evidence="12">
    <location>
        <begin position="776"/>
        <end position="797"/>
    </location>
</feature>
<dbReference type="Pfam" id="PF13855">
    <property type="entry name" value="LRR_8"/>
    <property type="match status" value="1"/>
</dbReference>
<keyword evidence="15" id="KW-1185">Reference proteome</keyword>
<dbReference type="InterPro" id="IPR046956">
    <property type="entry name" value="RLP23-like"/>
</dbReference>
<dbReference type="Pfam" id="PF13516">
    <property type="entry name" value="LRR_6"/>
    <property type="match status" value="1"/>
</dbReference>
<dbReference type="SMART" id="SM00369">
    <property type="entry name" value="LRR_TYP"/>
    <property type="match status" value="11"/>
</dbReference>
<evidence type="ECO:0000256" key="9">
    <source>
        <dbReference type="ARBA" id="ARBA00023136"/>
    </source>
</evidence>
<keyword evidence="9 12" id="KW-0472">Membrane</keyword>
<evidence type="ECO:0000256" key="5">
    <source>
        <dbReference type="ARBA" id="ARBA00022692"/>
    </source>
</evidence>
<keyword evidence="7" id="KW-0677">Repeat</keyword>
<dbReference type="PRINTS" id="PR00019">
    <property type="entry name" value="LEURICHRPT"/>
</dbReference>
<dbReference type="FunFam" id="3.80.10.10:FF:000213">
    <property type="entry name" value="Tyrosine-sulfated glycopeptide receptor 1"/>
    <property type="match status" value="1"/>
</dbReference>
<dbReference type="FunFam" id="3.80.10.10:FF:001347">
    <property type="entry name" value="LRR receptor-like serine/threonine-protein kinase GSO2"/>
    <property type="match status" value="1"/>
</dbReference>
<keyword evidence="3" id="KW-1003">Cell membrane</keyword>
<dbReference type="Pfam" id="PF23598">
    <property type="entry name" value="LRR_14"/>
    <property type="match status" value="1"/>
</dbReference>
<feature type="domain" description="Disease resistance R13L4/SHOC-2-like LRR" evidence="13">
    <location>
        <begin position="104"/>
        <end position="293"/>
    </location>
</feature>
<dbReference type="PANTHER" id="PTHR48063">
    <property type="entry name" value="LRR RECEPTOR-LIKE KINASE"/>
    <property type="match status" value="1"/>
</dbReference>
<keyword evidence="4" id="KW-0433">Leucine-rich repeat</keyword>
<evidence type="ECO:0000256" key="4">
    <source>
        <dbReference type="ARBA" id="ARBA00022614"/>
    </source>
</evidence>
<protein>
    <recommendedName>
        <fullName evidence="13">Disease resistance R13L4/SHOC-2-like LRR domain-containing protein</fullName>
    </recommendedName>
</protein>
<keyword evidence="6" id="KW-0732">Signal</keyword>
<dbReference type="GO" id="GO:0005886">
    <property type="term" value="C:plasma membrane"/>
    <property type="evidence" value="ECO:0007669"/>
    <property type="project" value="UniProtKB-SubCell"/>
</dbReference>
<dbReference type="AlphaFoldDB" id="A0A9R0YZX0"/>
<dbReference type="InterPro" id="IPR001611">
    <property type="entry name" value="Leu-rich_rpt"/>
</dbReference>
<comment type="subcellular location">
    <subcellularLocation>
        <location evidence="1">Cell membrane</location>
        <topology evidence="1">Single-pass type I membrane protein</topology>
    </subcellularLocation>
</comment>
<name>A0A9R0YZX0_TRITD</name>
<dbReference type="InterPro" id="IPR032675">
    <property type="entry name" value="LRR_dom_sf"/>
</dbReference>
<dbReference type="SUPFAM" id="SSF52047">
    <property type="entry name" value="RNI-like"/>
    <property type="match status" value="1"/>
</dbReference>